<name>A0A9W8AJ61_9FUNG</name>
<organism evidence="1 2">
    <name type="scientific">Tieghemiomyces parasiticus</name>
    <dbReference type="NCBI Taxonomy" id="78921"/>
    <lineage>
        <taxon>Eukaryota</taxon>
        <taxon>Fungi</taxon>
        <taxon>Fungi incertae sedis</taxon>
        <taxon>Zoopagomycota</taxon>
        <taxon>Kickxellomycotina</taxon>
        <taxon>Dimargaritomycetes</taxon>
        <taxon>Dimargaritales</taxon>
        <taxon>Dimargaritaceae</taxon>
        <taxon>Tieghemiomyces</taxon>
    </lineage>
</organism>
<protein>
    <submittedName>
        <fullName evidence="1">Uncharacterized protein</fullName>
    </submittedName>
</protein>
<evidence type="ECO:0000313" key="1">
    <source>
        <dbReference type="EMBL" id="KAJ1930661.1"/>
    </source>
</evidence>
<reference evidence="1" key="1">
    <citation type="submission" date="2022-07" db="EMBL/GenBank/DDBJ databases">
        <title>Phylogenomic reconstructions and comparative analyses of Kickxellomycotina fungi.</title>
        <authorList>
            <person name="Reynolds N.K."/>
            <person name="Stajich J.E."/>
            <person name="Barry K."/>
            <person name="Grigoriev I.V."/>
            <person name="Crous P."/>
            <person name="Smith M.E."/>
        </authorList>
    </citation>
    <scope>NUCLEOTIDE SEQUENCE</scope>
    <source>
        <strain evidence="1">RSA 861</strain>
    </source>
</reference>
<accession>A0A9W8AJ61</accession>
<keyword evidence="2" id="KW-1185">Reference proteome</keyword>
<gene>
    <name evidence="1" type="ORF">IWQ60_000058</name>
</gene>
<evidence type="ECO:0000313" key="2">
    <source>
        <dbReference type="Proteomes" id="UP001150569"/>
    </source>
</evidence>
<sequence>MARAILSTSRVQLREHFKTLINQPPTYEQSAELFQALIWLGVPVLTTQWEGDWQWVQNNYQPHGAPSTTEVSYTSVRTRIAETAPVLEAVRRQRGDLTILALEALYIHLHIDSARHRSAIDRLLNARGLVVDDLPGLLAENTLAAVAAITAGLAPEKIRASLNLFWKNVCRTTLFTFIAENDARIFNFFALTLESGIDLPTKRPPYRVVTLPSPNRLVLQGLVLAAQYRIRNHLYVLNQFAGLLDATQKERTLECARLLGFDKARHTLAAAWGELPSHPMDGPGGCEVYFPELSGHHSLATNALAFLVHLPKSPKPKGLSRQSILGSLLGRRRKSVTLLL</sequence>
<dbReference type="AlphaFoldDB" id="A0A9W8AJ61"/>
<comment type="caution">
    <text evidence="1">The sequence shown here is derived from an EMBL/GenBank/DDBJ whole genome shotgun (WGS) entry which is preliminary data.</text>
</comment>
<proteinExistence type="predicted"/>
<dbReference type="Proteomes" id="UP001150569">
    <property type="component" value="Unassembled WGS sequence"/>
</dbReference>
<dbReference type="EMBL" id="JANBPT010000002">
    <property type="protein sequence ID" value="KAJ1930661.1"/>
    <property type="molecule type" value="Genomic_DNA"/>
</dbReference>